<protein>
    <submittedName>
        <fullName evidence="8">Nudix family hydrolase</fullName>
    </submittedName>
</protein>
<evidence type="ECO:0000256" key="5">
    <source>
        <dbReference type="ARBA" id="ARBA00022801"/>
    </source>
</evidence>
<dbReference type="EMBL" id="KP143769">
    <property type="protein sequence ID" value="AKJ93743.1"/>
    <property type="molecule type" value="Genomic_DNA"/>
</dbReference>
<evidence type="ECO:0000313" key="9">
    <source>
        <dbReference type="Proteomes" id="UP000101745"/>
    </source>
</evidence>
<organismHost>
    <name type="scientific">Procyon lotor</name>
    <name type="common">Raccoon</name>
    <dbReference type="NCBI Taxonomy" id="9654"/>
</organismHost>
<dbReference type="OrthoDB" id="11903at10239"/>
<dbReference type="PROSITE" id="PS51462">
    <property type="entry name" value="NUDIX"/>
    <property type="match status" value="1"/>
</dbReference>
<sequence>MRFTMSESEEVIFETPRELVSIKRIKDIPRTKDTHVFAVCITRDGHPLIGARRTSFAFQAILSQHDSNSIFRVSTKLLRFMYYNEIKEILRRLRKGSINNIDPHFEELILLGGKLDKKESIKDCLRRELKEESDERITVKEFGNVILKLTTRDKLFNKVYIGYCMACYIDQSLSELVHSSIYNVEIRKIKSLNDCISDDKYEYLSYIYNILDNSK</sequence>
<dbReference type="Gene3D" id="3.90.79.10">
    <property type="entry name" value="Nucleoside Triphosphate Pyrophosphohydrolase"/>
    <property type="match status" value="1"/>
</dbReference>
<dbReference type="RefSeq" id="YP_009143422.1">
    <property type="nucleotide sequence ID" value="NC_027213.1"/>
</dbReference>
<dbReference type="Pfam" id="PF00293">
    <property type="entry name" value="NUDIX"/>
    <property type="match status" value="1"/>
</dbReference>
<comment type="cofactor">
    <cofactor evidence="1">
        <name>Mn(2+)</name>
        <dbReference type="ChEBI" id="CHEBI:29035"/>
    </cofactor>
</comment>
<dbReference type="GO" id="GO:0016787">
    <property type="term" value="F:hydrolase activity"/>
    <property type="evidence" value="ECO:0007669"/>
    <property type="project" value="UniProtKB-KW"/>
</dbReference>
<evidence type="ECO:0000313" key="8">
    <source>
        <dbReference type="EMBL" id="AKJ93743.1"/>
    </source>
</evidence>
<gene>
    <name evidence="8" type="ORF">RCNV-Herman-110</name>
</gene>
<keyword evidence="7" id="KW-0464">Manganese</keyword>
<dbReference type="GeneID" id="24528144"/>
<accession>A0A0G3FXS3</accession>
<organism evidence="8 9">
    <name type="scientific">Raccoon poxvirus</name>
    <name type="common">RCN</name>
    <dbReference type="NCBI Taxonomy" id="10256"/>
    <lineage>
        <taxon>Viruses</taxon>
        <taxon>Varidnaviria</taxon>
        <taxon>Bamfordvirae</taxon>
        <taxon>Nucleocytoviricota</taxon>
        <taxon>Pokkesviricetes</taxon>
        <taxon>Chitovirales</taxon>
        <taxon>Poxviridae</taxon>
        <taxon>Chordopoxvirinae</taxon>
        <taxon>Orthopoxvirus</taxon>
        <taxon>Orthopoxvirus raccoonpox</taxon>
    </lineage>
</organism>
<keyword evidence="4" id="KW-0479">Metal-binding</keyword>
<evidence type="ECO:0000256" key="6">
    <source>
        <dbReference type="ARBA" id="ARBA00022842"/>
    </source>
</evidence>
<keyword evidence="5 8" id="KW-0378">Hydrolase</keyword>
<evidence type="ECO:0000256" key="7">
    <source>
        <dbReference type="ARBA" id="ARBA00023211"/>
    </source>
</evidence>
<evidence type="ECO:0000256" key="4">
    <source>
        <dbReference type="ARBA" id="ARBA00022723"/>
    </source>
</evidence>
<dbReference type="Proteomes" id="UP000101745">
    <property type="component" value="Segment"/>
</dbReference>
<evidence type="ECO:0000256" key="1">
    <source>
        <dbReference type="ARBA" id="ARBA00001936"/>
    </source>
</evidence>
<dbReference type="SUPFAM" id="SSF55811">
    <property type="entry name" value="Nudix"/>
    <property type="match status" value="1"/>
</dbReference>
<name>A0A0G3FXS3_RACVI</name>
<proteinExistence type="inferred from homology"/>
<comment type="cofactor">
    <cofactor evidence="2">
        <name>Mg(2+)</name>
        <dbReference type="ChEBI" id="CHEBI:18420"/>
    </cofactor>
</comment>
<dbReference type="InterPro" id="IPR000086">
    <property type="entry name" value="NUDIX_hydrolase_dom"/>
</dbReference>
<dbReference type="PRINTS" id="PR01363">
    <property type="entry name" value="VD09PROTEIN"/>
</dbReference>
<dbReference type="InterPro" id="IPR003300">
    <property type="entry name" value="Viral_VD9"/>
</dbReference>
<comment type="similarity">
    <text evidence="3">Belongs to the Nudix hydrolase family.</text>
</comment>
<dbReference type="GO" id="GO:0046872">
    <property type="term" value="F:metal ion binding"/>
    <property type="evidence" value="ECO:0007669"/>
    <property type="project" value="UniProtKB-KW"/>
</dbReference>
<reference evidence="8 9" key="1">
    <citation type="journal article" date="2015" name="J. Gen. Virol.">
        <title>Genome sequence and comparative virulence of raccoonpox virus: the first North American poxvirus sequence.</title>
        <authorList>
            <person name="Fleischauer C."/>
            <person name="Upton C."/>
            <person name="Victoria J."/>
            <person name="Jones G.J."/>
            <person name="Roper R.L."/>
        </authorList>
    </citation>
    <scope>NUCLEOTIDE SEQUENCE [LARGE SCALE GENOMIC DNA]</scope>
    <source>
        <strain evidence="8 9">Herman</strain>
    </source>
</reference>
<dbReference type="KEGG" id="vg:24528144"/>
<dbReference type="InterPro" id="IPR015797">
    <property type="entry name" value="NUDIX_hydrolase-like_dom_sf"/>
</dbReference>
<evidence type="ECO:0000256" key="2">
    <source>
        <dbReference type="ARBA" id="ARBA00001946"/>
    </source>
</evidence>
<keyword evidence="9" id="KW-1185">Reference proteome</keyword>
<keyword evidence="6" id="KW-0460">Magnesium</keyword>
<evidence type="ECO:0000256" key="3">
    <source>
        <dbReference type="ARBA" id="ARBA00005582"/>
    </source>
</evidence>